<proteinExistence type="predicted"/>
<name>A0A0U3HE68_9MICC</name>
<dbReference type="STRING" id="446860.AS188_06535"/>
<protein>
    <recommendedName>
        <fullName evidence="3">ATP-grasp domain-containing protein</fullName>
    </recommendedName>
</protein>
<evidence type="ECO:0000259" key="3">
    <source>
        <dbReference type="PROSITE" id="PS50975"/>
    </source>
</evidence>
<evidence type="ECO:0000313" key="5">
    <source>
        <dbReference type="Proteomes" id="UP000057181"/>
    </source>
</evidence>
<dbReference type="PROSITE" id="PS50975">
    <property type="entry name" value="ATP_GRASP"/>
    <property type="match status" value="1"/>
</dbReference>
<organism evidence="4 5">
    <name type="scientific">Kocuria flava</name>
    <dbReference type="NCBI Taxonomy" id="446860"/>
    <lineage>
        <taxon>Bacteria</taxon>
        <taxon>Bacillati</taxon>
        <taxon>Actinomycetota</taxon>
        <taxon>Actinomycetes</taxon>
        <taxon>Micrococcales</taxon>
        <taxon>Micrococcaceae</taxon>
        <taxon>Kocuria</taxon>
    </lineage>
</organism>
<dbReference type="RefSeq" id="WP_058858175.1">
    <property type="nucleotide sequence ID" value="NZ_BJZR01000024.1"/>
</dbReference>
<dbReference type="GO" id="GO:0046872">
    <property type="term" value="F:metal ion binding"/>
    <property type="evidence" value="ECO:0007669"/>
    <property type="project" value="InterPro"/>
</dbReference>
<dbReference type="Gene3D" id="3.30.470.20">
    <property type="entry name" value="ATP-grasp fold, B domain"/>
    <property type="match status" value="1"/>
</dbReference>
<dbReference type="GO" id="GO:0005524">
    <property type="term" value="F:ATP binding"/>
    <property type="evidence" value="ECO:0007669"/>
    <property type="project" value="UniProtKB-UniRule"/>
</dbReference>
<dbReference type="OrthoDB" id="3568063at2"/>
<dbReference type="Pfam" id="PF15632">
    <property type="entry name" value="ATPgrasp_Ter"/>
    <property type="match status" value="1"/>
</dbReference>
<dbReference type="AlphaFoldDB" id="A0A0U3HE68"/>
<evidence type="ECO:0000256" key="1">
    <source>
        <dbReference type="PROSITE-ProRule" id="PRU00409"/>
    </source>
</evidence>
<keyword evidence="1" id="KW-0067">ATP-binding</keyword>
<gene>
    <name evidence="4" type="ORF">AS188_06535</name>
</gene>
<evidence type="ECO:0000256" key="2">
    <source>
        <dbReference type="SAM" id="MobiDB-lite"/>
    </source>
</evidence>
<dbReference type="Proteomes" id="UP000057181">
    <property type="component" value="Chromosome"/>
</dbReference>
<accession>A0A0U3HE68</accession>
<dbReference type="KEGG" id="kfv:AS188_06535"/>
<feature type="region of interest" description="Disordered" evidence="2">
    <location>
        <begin position="1"/>
        <end position="22"/>
    </location>
</feature>
<dbReference type="EMBL" id="CP013254">
    <property type="protein sequence ID" value="ALU39465.1"/>
    <property type="molecule type" value="Genomic_DNA"/>
</dbReference>
<keyword evidence="1" id="KW-0547">Nucleotide-binding</keyword>
<sequence length="395" mass="42584">MTPAPRPTAPTSTDRRPPAPGRVLVVGTARDRGALAAVRALRRGGWSVGVGTPEPGMLGASRAARARHEVPRPRGDGGAFVDGVRRAVAEGGYDLVFGAGDDWMAAVSAYRRHLPARTAHPDPPVVAAALDKMGLAARAARAGLAAPRTVPATDEDLAAWQGPAVVKCRAHWAPGQTRPHRIEARLHRDADSARRQVRLIRAAGAEAVLQEPVRGRLGALIGVFRDGRLHGRVQQSTPRLWPTPNGASARARTVPVDEQLAARAEVLLRELGWWGLVELQFLTGDDGVPHLIDLNGRFYGSLSLAEAARPGLTDAWARLVLGRPVPPLPDARPGVRYTWLSGDLRRARAERRGGLAADVAESLRWSLGAQHSVWDLRDPGPAWHLLTWRLARRRG</sequence>
<feature type="domain" description="ATP-grasp" evidence="3">
    <location>
        <begin position="136"/>
        <end position="321"/>
    </location>
</feature>
<reference evidence="4 5" key="1">
    <citation type="submission" date="2015-11" db="EMBL/GenBank/DDBJ databases">
        <title>Complete Genome Sequence of Kocuria flava strain HO-9041.</title>
        <authorList>
            <person name="Zhou M."/>
            <person name="Dai J."/>
        </authorList>
    </citation>
    <scope>NUCLEOTIDE SEQUENCE [LARGE SCALE GENOMIC DNA]</scope>
    <source>
        <strain evidence="4 5">HO-9041</strain>
    </source>
</reference>
<dbReference type="InterPro" id="IPR011761">
    <property type="entry name" value="ATP-grasp"/>
</dbReference>
<dbReference type="SUPFAM" id="SSF56059">
    <property type="entry name" value="Glutathione synthetase ATP-binding domain-like"/>
    <property type="match status" value="1"/>
</dbReference>
<evidence type="ECO:0000313" key="4">
    <source>
        <dbReference type="EMBL" id="ALU39465.1"/>
    </source>
</evidence>